<evidence type="ECO:0000256" key="2">
    <source>
        <dbReference type="ARBA" id="ARBA00022771"/>
    </source>
</evidence>
<name>A0A815VT60_9BILA</name>
<keyword evidence="1" id="KW-0479">Metal-binding</keyword>
<evidence type="ECO:0000313" key="5">
    <source>
        <dbReference type="EMBL" id="CAF1534501.1"/>
    </source>
</evidence>
<dbReference type="EMBL" id="CAJNON010005140">
    <property type="protein sequence ID" value="CAF1534501.1"/>
    <property type="molecule type" value="Genomic_DNA"/>
</dbReference>
<gene>
    <name evidence="5" type="ORF">VCS650_LOCUS43824</name>
</gene>
<evidence type="ECO:0000256" key="1">
    <source>
        <dbReference type="ARBA" id="ARBA00022723"/>
    </source>
</evidence>
<evidence type="ECO:0000313" key="6">
    <source>
        <dbReference type="Proteomes" id="UP000663891"/>
    </source>
</evidence>
<dbReference type="GO" id="GO:0008270">
    <property type="term" value="F:zinc ion binding"/>
    <property type="evidence" value="ECO:0007669"/>
    <property type="project" value="UniProtKB-KW"/>
</dbReference>
<feature type="domain" description="FLYWCH-type" evidence="4">
    <location>
        <begin position="4"/>
        <end position="56"/>
    </location>
</feature>
<dbReference type="OrthoDB" id="93990at2759"/>
<protein>
    <recommendedName>
        <fullName evidence="4">FLYWCH-type domain-containing protein</fullName>
    </recommendedName>
</protein>
<comment type="caution">
    <text evidence="5">The sequence shown here is derived from an EMBL/GenBank/DDBJ whole genome shotgun (WGS) entry which is preliminary data.</text>
</comment>
<dbReference type="Proteomes" id="UP000663891">
    <property type="component" value="Unassembled WGS sequence"/>
</dbReference>
<evidence type="ECO:0000256" key="3">
    <source>
        <dbReference type="ARBA" id="ARBA00022833"/>
    </source>
</evidence>
<evidence type="ECO:0000259" key="4">
    <source>
        <dbReference type="Pfam" id="PF04500"/>
    </source>
</evidence>
<proteinExistence type="predicted"/>
<sequence>MSIVKSSKGHDKLLLEGYSYRRANKSQIIWRCCRNDCAGRVRFDGTGYIKVTDHLHVPNPEETISVEFKSNINSGATASHDPPQRIIHQAL</sequence>
<reference evidence="5" key="1">
    <citation type="submission" date="2021-02" db="EMBL/GenBank/DDBJ databases">
        <authorList>
            <person name="Nowell W R."/>
        </authorList>
    </citation>
    <scope>NUCLEOTIDE SEQUENCE</scope>
</reference>
<keyword evidence="2" id="KW-0863">Zinc-finger</keyword>
<dbReference type="Pfam" id="PF04500">
    <property type="entry name" value="FLYWCH"/>
    <property type="match status" value="1"/>
</dbReference>
<organism evidence="5 6">
    <name type="scientific">Adineta steineri</name>
    <dbReference type="NCBI Taxonomy" id="433720"/>
    <lineage>
        <taxon>Eukaryota</taxon>
        <taxon>Metazoa</taxon>
        <taxon>Spiralia</taxon>
        <taxon>Gnathifera</taxon>
        <taxon>Rotifera</taxon>
        <taxon>Eurotatoria</taxon>
        <taxon>Bdelloidea</taxon>
        <taxon>Adinetida</taxon>
        <taxon>Adinetidae</taxon>
        <taxon>Adineta</taxon>
    </lineage>
</organism>
<dbReference type="InterPro" id="IPR007588">
    <property type="entry name" value="Znf_FLYWCH"/>
</dbReference>
<keyword evidence="3" id="KW-0862">Zinc</keyword>
<dbReference type="AlphaFoldDB" id="A0A815VT60"/>
<dbReference type="Gene3D" id="2.20.25.240">
    <property type="match status" value="1"/>
</dbReference>
<accession>A0A815VT60</accession>